<keyword evidence="1" id="KW-1133">Transmembrane helix</keyword>
<name>A0A3N4N1R7_9NEIS</name>
<proteinExistence type="predicted"/>
<protein>
    <submittedName>
        <fullName evidence="2">Uncharacterized protein</fullName>
    </submittedName>
</protein>
<feature type="transmembrane region" description="Helical" evidence="1">
    <location>
        <begin position="7"/>
        <end position="24"/>
    </location>
</feature>
<dbReference type="Proteomes" id="UP000272412">
    <property type="component" value="Unassembled WGS sequence"/>
</dbReference>
<keyword evidence="1" id="KW-0472">Membrane</keyword>
<comment type="caution">
    <text evidence="2">The sequence shown here is derived from an EMBL/GenBank/DDBJ whole genome shotgun (WGS) entry which is preliminary data.</text>
</comment>
<feature type="transmembrane region" description="Helical" evidence="1">
    <location>
        <begin position="30"/>
        <end position="51"/>
    </location>
</feature>
<evidence type="ECO:0000256" key="1">
    <source>
        <dbReference type="SAM" id="Phobius"/>
    </source>
</evidence>
<accession>A0A3N4N1R7</accession>
<keyword evidence="1" id="KW-0812">Transmembrane</keyword>
<dbReference type="AlphaFoldDB" id="A0A3N4N1R7"/>
<reference evidence="2 3" key="1">
    <citation type="submission" date="2018-11" db="EMBL/GenBank/DDBJ databases">
        <title>Neisseria weixii sp. nov. isolated from the rectal contents of plateau pika (Ochotona cruzoniae).</title>
        <authorList>
            <person name="Zhang G."/>
        </authorList>
    </citation>
    <scope>NUCLEOTIDE SEQUENCE [LARGE SCALE GENOMIC DNA]</scope>
    <source>
        <strain evidence="2 3">10009</strain>
    </source>
</reference>
<organism evidence="2 3">
    <name type="scientific">Neisseria weixii</name>
    <dbReference type="NCBI Taxonomy" id="1853276"/>
    <lineage>
        <taxon>Bacteria</taxon>
        <taxon>Pseudomonadati</taxon>
        <taxon>Pseudomonadota</taxon>
        <taxon>Betaproteobacteria</taxon>
        <taxon>Neisseriales</taxon>
        <taxon>Neisseriaceae</taxon>
        <taxon>Neisseria</taxon>
    </lineage>
</organism>
<evidence type="ECO:0000313" key="2">
    <source>
        <dbReference type="EMBL" id="RPD90184.1"/>
    </source>
</evidence>
<dbReference type="EMBL" id="RPFL01000004">
    <property type="protein sequence ID" value="RPD90184.1"/>
    <property type="molecule type" value="Genomic_DNA"/>
</dbReference>
<evidence type="ECO:0000313" key="3">
    <source>
        <dbReference type="Proteomes" id="UP000272412"/>
    </source>
</evidence>
<sequence>MEQEYAMKKVFGILAIAVFIYGYLNRDTNLGVGIIMFFAFSFWAIVFIRAANNRRYWDDY</sequence>
<keyword evidence="3" id="KW-1185">Reference proteome</keyword>
<dbReference type="KEGG" id="nwx:CGZ65_03390"/>
<gene>
    <name evidence="2" type="ORF">EGK74_02505</name>
</gene>